<dbReference type="PROSITE" id="PS00330">
    <property type="entry name" value="HEMOLYSIN_CALCIUM"/>
    <property type="match status" value="4"/>
</dbReference>
<dbReference type="InterPro" id="IPR018511">
    <property type="entry name" value="Hemolysin-typ_Ca-bd_CS"/>
</dbReference>
<gene>
    <name evidence="3" type="ORF">B0I00_0016</name>
</gene>
<name>A0A2N0I0X5_9SPHN</name>
<dbReference type="SUPFAM" id="SSF51120">
    <property type="entry name" value="beta-Roll"/>
    <property type="match status" value="5"/>
</dbReference>
<reference evidence="3 4" key="1">
    <citation type="submission" date="2017-11" db="EMBL/GenBank/DDBJ databases">
        <title>Genomic Encyclopedia of Type Strains, Phase III (KMG-III): the genomes of soil and plant-associated and newly described type strains.</title>
        <authorList>
            <person name="Whitman W."/>
        </authorList>
    </citation>
    <scope>NUCLEOTIDE SEQUENCE [LARGE SCALE GENOMIC DNA]</scope>
    <source>
        <strain evidence="3 4">CGMCC 1.12274</strain>
    </source>
</reference>
<dbReference type="GO" id="GO:0005576">
    <property type="term" value="C:extracellular region"/>
    <property type="evidence" value="ECO:0007669"/>
    <property type="project" value="UniProtKB-SubCell"/>
</dbReference>
<dbReference type="PANTHER" id="PTHR38340:SF1">
    <property type="entry name" value="S-LAYER PROTEIN"/>
    <property type="match status" value="1"/>
</dbReference>
<keyword evidence="4" id="KW-1185">Reference proteome</keyword>
<dbReference type="PANTHER" id="PTHR38340">
    <property type="entry name" value="S-LAYER PROTEIN"/>
    <property type="match status" value="1"/>
</dbReference>
<dbReference type="Gene3D" id="2.150.10.10">
    <property type="entry name" value="Serralysin-like metalloprotease, C-terminal"/>
    <property type="match status" value="4"/>
</dbReference>
<dbReference type="Pfam" id="PF00353">
    <property type="entry name" value="HemolysinCabind"/>
    <property type="match status" value="9"/>
</dbReference>
<dbReference type="InterPro" id="IPR001343">
    <property type="entry name" value="Hemolysn_Ca-bd"/>
</dbReference>
<dbReference type="InterPro" id="IPR011049">
    <property type="entry name" value="Serralysin-like_metalloprot_C"/>
</dbReference>
<dbReference type="OrthoDB" id="223957at2"/>
<evidence type="ECO:0000256" key="1">
    <source>
        <dbReference type="ARBA" id="ARBA00004613"/>
    </source>
</evidence>
<protein>
    <submittedName>
        <fullName evidence="3">Hemolysin type calcium-binding protein</fullName>
    </submittedName>
</protein>
<accession>A0A2N0I0X5</accession>
<evidence type="ECO:0000256" key="2">
    <source>
        <dbReference type="ARBA" id="ARBA00022525"/>
    </source>
</evidence>
<evidence type="ECO:0000313" key="4">
    <source>
        <dbReference type="Proteomes" id="UP000232587"/>
    </source>
</evidence>
<dbReference type="GO" id="GO:0005509">
    <property type="term" value="F:calcium ion binding"/>
    <property type="evidence" value="ECO:0007669"/>
    <property type="project" value="InterPro"/>
</dbReference>
<dbReference type="EMBL" id="PHUF01000002">
    <property type="protein sequence ID" value="PKB24838.1"/>
    <property type="molecule type" value="Genomic_DNA"/>
</dbReference>
<evidence type="ECO:0000313" key="3">
    <source>
        <dbReference type="EMBL" id="PKB24838.1"/>
    </source>
</evidence>
<keyword evidence="2" id="KW-0964">Secreted</keyword>
<proteinExistence type="predicted"/>
<dbReference type="RefSeq" id="WP_100865351.1">
    <property type="nucleotide sequence ID" value="NZ_PHUF01000002.1"/>
</dbReference>
<dbReference type="PRINTS" id="PR00313">
    <property type="entry name" value="CABNDNGRPT"/>
</dbReference>
<comment type="caution">
    <text evidence="3">The sequence shown here is derived from an EMBL/GenBank/DDBJ whole genome shotgun (WGS) entry which is preliminary data.</text>
</comment>
<dbReference type="AlphaFoldDB" id="A0A2N0I0X5"/>
<organism evidence="3 4">
    <name type="scientific">Novosphingobium kunmingense</name>
    <dbReference type="NCBI Taxonomy" id="1211806"/>
    <lineage>
        <taxon>Bacteria</taxon>
        <taxon>Pseudomonadati</taxon>
        <taxon>Pseudomonadota</taxon>
        <taxon>Alphaproteobacteria</taxon>
        <taxon>Sphingomonadales</taxon>
        <taxon>Sphingomonadaceae</taxon>
        <taxon>Novosphingobium</taxon>
    </lineage>
</organism>
<dbReference type="InterPro" id="IPR050557">
    <property type="entry name" value="RTX_toxin/Mannuronan_C5-epim"/>
</dbReference>
<comment type="subcellular location">
    <subcellularLocation>
        <location evidence="1">Secreted</location>
    </subcellularLocation>
</comment>
<sequence length="738" mass="74538">MAEILGTEGNDYLAGTTQADSISALGGDDYIEAGLGDSVDGGDGFDRLLLDLRGAASGLTLVNTPLGSSEGAVIFGATIRNVEQLQVLFLPDHTNIVTFYYPAPAPAPGVEVFGGSGVDIITANTGQDTLHGGNDGDSLSGGAGDDRLYGDAGNDFLVGGSGHNLIDGGSGLDVAGYFDSVHAVTIDLAAGTASNGVDIFDILTSVEVVYGSGFADTLRGSPLGDTFNGWDGDDLIEGLDGNDSLNGDAGADTLRGGAGNDTISSGDSYLDNRDAWLDSIEGGDGDDTIDFGIGDTVDGGAGADVGTLHLGGLGHGVSIRLADVVGGIAGGNGGGTVTGIETIRVVSGSGFADTVDLTGVPWVTVVAGAGDDVVLGSAGNDVIFAGSGTDRLYGGAGNDAYFLDSQDDLVFEDADGGWDYIYADTSFYLYANVEQVILTDLAGAGFAVGNALHNQINGNDNANLLLGGDGDDIVFGAGGNDVLYGEAGNDNLIGWDGVDYLVGGAGDDGLSGSKDADALYGEDGNDQLDGGNDFATDILVGGAGQDVIYANSGLGDYDILNGGADSDTYFVDTPDDIIYEAAGEGRDRVVADIVGAGYYLWANVEDCTLVGTTPFAAGNNLDNELEGSAAANWLLGNEGNDRLKGMGGNDVLFGDRPDGLAGNDVFIFGAGSGHDVIGDFHPGEDRIHLVGLVYSFEAIRTGFSQVGADGAIDLGGGNFIILQGVNMDTLTASDFSFG</sequence>
<dbReference type="Proteomes" id="UP000232587">
    <property type="component" value="Unassembled WGS sequence"/>
</dbReference>